<evidence type="ECO:0000313" key="3">
    <source>
        <dbReference type="Proteomes" id="UP000595823"/>
    </source>
</evidence>
<organism evidence="2 3">
    <name type="scientific">Salicibibacter cibarius</name>
    <dbReference type="NCBI Taxonomy" id="2743000"/>
    <lineage>
        <taxon>Bacteria</taxon>
        <taxon>Bacillati</taxon>
        <taxon>Bacillota</taxon>
        <taxon>Bacilli</taxon>
        <taxon>Bacillales</taxon>
        <taxon>Bacillaceae</taxon>
        <taxon>Salicibibacter</taxon>
    </lineage>
</organism>
<dbReference type="Proteomes" id="UP000595823">
    <property type="component" value="Chromosome"/>
</dbReference>
<protein>
    <submittedName>
        <fullName evidence="2">Transposase</fullName>
    </submittedName>
</protein>
<dbReference type="KEGG" id="scia:HUG15_03830"/>
<accession>A0A7T6Z0Q0</accession>
<proteinExistence type="predicted"/>
<dbReference type="EMBL" id="CP054705">
    <property type="protein sequence ID" value="QQK74818.1"/>
    <property type="molecule type" value="Genomic_DNA"/>
</dbReference>
<dbReference type="Pfam" id="PF13701">
    <property type="entry name" value="DDE_Tnp_1_4"/>
    <property type="match status" value="1"/>
</dbReference>
<evidence type="ECO:0000313" key="2">
    <source>
        <dbReference type="EMBL" id="QQK74818.1"/>
    </source>
</evidence>
<gene>
    <name evidence="2" type="ORF">HUG15_03830</name>
</gene>
<name>A0A7T6Z0Q0_9BACI</name>
<dbReference type="InterPro" id="IPR025668">
    <property type="entry name" value="Tnp_DDE_dom"/>
</dbReference>
<evidence type="ECO:0000259" key="1">
    <source>
        <dbReference type="Pfam" id="PF13701"/>
    </source>
</evidence>
<keyword evidence="3" id="KW-1185">Reference proteome</keyword>
<reference evidence="2 3" key="1">
    <citation type="submission" date="2020-06" db="EMBL/GenBank/DDBJ databases">
        <title>Genomic analysis of Salicibibacter sp. NKC5-3.</title>
        <authorList>
            <person name="Oh Y.J."/>
        </authorList>
    </citation>
    <scope>NUCLEOTIDE SEQUENCE [LARGE SCALE GENOMIC DNA]</scope>
    <source>
        <strain evidence="2 3">NKC5-3</strain>
    </source>
</reference>
<dbReference type="AlphaFoldDB" id="A0A7T6Z0Q0"/>
<feature type="domain" description="Transposase DDE" evidence="1">
    <location>
        <begin position="8"/>
        <end position="80"/>
    </location>
</feature>
<sequence length="86" mass="10262">MATLQKRSIDFNRKVKISNDGGELSSDTGELLFLELDEKLGFFHTLDKHLHLKDERQYHFHSNEHMLHQKIYQMIASYARMMRLIN</sequence>